<reference evidence="4 5" key="1">
    <citation type="submission" date="2018-07" db="EMBL/GenBank/DDBJ databases">
        <title>High-quality-draft genome sequence of Gaiella occulta.</title>
        <authorList>
            <person name="Severino R."/>
            <person name="Froufe H.J.C."/>
            <person name="Rainey F.A."/>
            <person name="Barroso C."/>
            <person name="Albuquerque L."/>
            <person name="Lobo-Da-Cunha A."/>
            <person name="Da Costa M.S."/>
            <person name="Egas C."/>
        </authorList>
    </citation>
    <scope>NUCLEOTIDE SEQUENCE [LARGE SCALE GENOMIC DNA]</scope>
    <source>
        <strain evidence="4 5">F2-233</strain>
    </source>
</reference>
<organism evidence="4 5">
    <name type="scientific">Gaiella occulta</name>
    <dbReference type="NCBI Taxonomy" id="1002870"/>
    <lineage>
        <taxon>Bacteria</taxon>
        <taxon>Bacillati</taxon>
        <taxon>Actinomycetota</taxon>
        <taxon>Thermoleophilia</taxon>
        <taxon>Gaiellales</taxon>
        <taxon>Gaiellaceae</taxon>
        <taxon>Gaiella</taxon>
    </lineage>
</organism>
<dbReference type="Gene3D" id="2.60.40.10">
    <property type="entry name" value="Immunoglobulins"/>
    <property type="match status" value="1"/>
</dbReference>
<dbReference type="InterPro" id="IPR001434">
    <property type="entry name" value="OmcB-like_DUF11"/>
</dbReference>
<feature type="chain" id="PRO_5038504429" description="DUF11 domain-containing protein" evidence="2">
    <location>
        <begin position="20"/>
        <end position="377"/>
    </location>
</feature>
<evidence type="ECO:0000256" key="2">
    <source>
        <dbReference type="SAM" id="SignalP"/>
    </source>
</evidence>
<proteinExistence type="predicted"/>
<evidence type="ECO:0000313" key="5">
    <source>
        <dbReference type="Proteomes" id="UP000254134"/>
    </source>
</evidence>
<dbReference type="InterPro" id="IPR013783">
    <property type="entry name" value="Ig-like_fold"/>
</dbReference>
<reference evidence="5" key="2">
    <citation type="journal article" date="2019" name="MicrobiologyOpen">
        <title>High-quality draft genome sequence of Gaiella occulta isolated from a 150 meter deep mineral water borehole and comparison with the genome sequences of other deep-branching lineages of the phylum Actinobacteria.</title>
        <authorList>
            <person name="Severino R."/>
            <person name="Froufe H.J.C."/>
            <person name="Barroso C."/>
            <person name="Albuquerque L."/>
            <person name="Lobo-da-Cunha A."/>
            <person name="da Costa M.S."/>
            <person name="Egas C."/>
        </authorList>
    </citation>
    <scope>NUCLEOTIDE SEQUENCE [LARGE SCALE GENOMIC DNA]</scope>
    <source>
        <strain evidence="5">F2-233</strain>
    </source>
</reference>
<dbReference type="AlphaFoldDB" id="A0A7M2YXJ9"/>
<feature type="domain" description="DUF11" evidence="3">
    <location>
        <begin position="165"/>
        <end position="281"/>
    </location>
</feature>
<gene>
    <name evidence="4" type="ORF">Gocc_1760</name>
</gene>
<dbReference type="Pfam" id="PF01345">
    <property type="entry name" value="DUF11"/>
    <property type="match status" value="1"/>
</dbReference>
<keyword evidence="5" id="KW-1185">Reference proteome</keyword>
<feature type="region of interest" description="Disordered" evidence="1">
    <location>
        <begin position="131"/>
        <end position="160"/>
    </location>
</feature>
<protein>
    <recommendedName>
        <fullName evidence="3">DUF11 domain-containing protein</fullName>
    </recommendedName>
</protein>
<dbReference type="GO" id="GO:0005975">
    <property type="term" value="P:carbohydrate metabolic process"/>
    <property type="evidence" value="ECO:0007669"/>
    <property type="project" value="UniProtKB-ARBA"/>
</dbReference>
<feature type="compositionally biased region" description="Gly residues" evidence="1">
    <location>
        <begin position="131"/>
        <end position="159"/>
    </location>
</feature>
<name>A0A7M2YXJ9_9ACTN</name>
<evidence type="ECO:0000313" key="4">
    <source>
        <dbReference type="EMBL" id="RDI74871.1"/>
    </source>
</evidence>
<keyword evidence="2" id="KW-0732">Signal</keyword>
<sequence>MTSRRWVLAALAASSVVLAGVPERGGAAESLCAFHESTTVSGLVATATFHVVRDGCEVSFVAISKFADGNEIFDTATGVFAASETRATLSVKMPCNRRSETDLVLGPPSLYPPADLDLGATQFNLACPSGGGGSGGSGGSGGGSGGGGSGSGGSGGGGAAASLPDLATTVSASRVKGLRLGDRLSVVVTVVNRGKAPAGGVHVLITLQDNTIPKGKALASRGPGCTGVTIIDCDLGSLPIGASATVRAPVSVARGRKLFVPARARAIQTDATPADDVGTLTLPVLPRQTPLTVSALKGRIVAGEQFAYLKLSTRARVTAQVYVGGVAQPIVWRRTLPGGTWSVRFRLPALAAGQRFSIVIRAQSGQRKATAKLELVA</sequence>
<evidence type="ECO:0000256" key="1">
    <source>
        <dbReference type="SAM" id="MobiDB-lite"/>
    </source>
</evidence>
<dbReference type="Proteomes" id="UP000254134">
    <property type="component" value="Unassembled WGS sequence"/>
</dbReference>
<evidence type="ECO:0000259" key="3">
    <source>
        <dbReference type="Pfam" id="PF01345"/>
    </source>
</evidence>
<dbReference type="EMBL" id="QQZY01000003">
    <property type="protein sequence ID" value="RDI74871.1"/>
    <property type="molecule type" value="Genomic_DNA"/>
</dbReference>
<feature type="signal peptide" evidence="2">
    <location>
        <begin position="1"/>
        <end position="19"/>
    </location>
</feature>
<dbReference type="OrthoDB" id="4218847at2"/>
<accession>A0A7M2YXJ9</accession>
<dbReference type="RefSeq" id="WP_147281231.1">
    <property type="nucleotide sequence ID" value="NZ_QQZY01000003.1"/>
</dbReference>
<comment type="caution">
    <text evidence="4">The sequence shown here is derived from an EMBL/GenBank/DDBJ whole genome shotgun (WGS) entry which is preliminary data.</text>
</comment>